<feature type="compositionally biased region" description="Polar residues" evidence="1">
    <location>
        <begin position="780"/>
        <end position="798"/>
    </location>
</feature>
<dbReference type="Proteomes" id="UP000265515">
    <property type="component" value="Unassembled WGS sequence"/>
</dbReference>
<feature type="compositionally biased region" description="Basic and acidic residues" evidence="1">
    <location>
        <begin position="1107"/>
        <end position="1125"/>
    </location>
</feature>
<feature type="compositionally biased region" description="Basic residues" evidence="1">
    <location>
        <begin position="1092"/>
        <end position="1102"/>
    </location>
</feature>
<keyword evidence="3" id="KW-1185">Reference proteome</keyword>
<feature type="compositionally biased region" description="Basic residues" evidence="1">
    <location>
        <begin position="657"/>
        <end position="677"/>
    </location>
</feature>
<feature type="region of interest" description="Disordered" evidence="1">
    <location>
        <begin position="592"/>
        <end position="632"/>
    </location>
</feature>
<proteinExistence type="predicted"/>
<feature type="compositionally biased region" description="Low complexity" evidence="1">
    <location>
        <begin position="647"/>
        <end position="656"/>
    </location>
</feature>
<protein>
    <submittedName>
        <fullName evidence="2">Uncharacterized protein</fullName>
    </submittedName>
</protein>
<evidence type="ECO:0000313" key="3">
    <source>
        <dbReference type="Proteomes" id="UP000265515"/>
    </source>
</evidence>
<feature type="compositionally biased region" description="Polar residues" evidence="1">
    <location>
        <begin position="619"/>
        <end position="632"/>
    </location>
</feature>
<dbReference type="InterPro" id="IPR016084">
    <property type="entry name" value="Haem_Oase-like_multi-hlx"/>
</dbReference>
<comment type="caution">
    <text evidence="2">The sequence shown here is derived from an EMBL/GenBank/DDBJ whole genome shotgun (WGS) entry which is preliminary data.</text>
</comment>
<feature type="region of interest" description="Disordered" evidence="1">
    <location>
        <begin position="1049"/>
        <end position="1150"/>
    </location>
</feature>
<feature type="compositionally biased region" description="Basic and acidic residues" evidence="1">
    <location>
        <begin position="1515"/>
        <end position="1525"/>
    </location>
</feature>
<feature type="compositionally biased region" description="Basic and acidic residues" evidence="1">
    <location>
        <begin position="1300"/>
        <end position="1311"/>
    </location>
</feature>
<feature type="region of interest" description="Disordered" evidence="1">
    <location>
        <begin position="980"/>
        <end position="1030"/>
    </location>
</feature>
<dbReference type="EMBL" id="BFEA01001113">
    <property type="protein sequence ID" value="GBG92678.1"/>
    <property type="molecule type" value="Genomic_DNA"/>
</dbReference>
<feature type="region of interest" description="Disordered" evidence="1">
    <location>
        <begin position="844"/>
        <end position="900"/>
    </location>
</feature>
<evidence type="ECO:0000256" key="1">
    <source>
        <dbReference type="SAM" id="MobiDB-lite"/>
    </source>
</evidence>
<feature type="compositionally biased region" description="Polar residues" evidence="1">
    <location>
        <begin position="844"/>
        <end position="869"/>
    </location>
</feature>
<dbReference type="Gramene" id="GBG92678">
    <property type="protein sequence ID" value="GBG92678"/>
    <property type="gene ID" value="CBR_g56708"/>
</dbReference>
<feature type="region of interest" description="Disordered" evidence="1">
    <location>
        <begin position="740"/>
        <end position="759"/>
    </location>
</feature>
<feature type="region of interest" description="Disordered" evidence="1">
    <location>
        <begin position="646"/>
        <end position="694"/>
    </location>
</feature>
<feature type="compositionally biased region" description="Low complexity" evidence="1">
    <location>
        <begin position="870"/>
        <end position="887"/>
    </location>
</feature>
<name>A0A388MDN2_CHABU</name>
<organism evidence="2 3">
    <name type="scientific">Chara braunii</name>
    <name type="common">Braun's stonewort</name>
    <dbReference type="NCBI Taxonomy" id="69332"/>
    <lineage>
        <taxon>Eukaryota</taxon>
        <taxon>Viridiplantae</taxon>
        <taxon>Streptophyta</taxon>
        <taxon>Charophyceae</taxon>
        <taxon>Charales</taxon>
        <taxon>Characeae</taxon>
        <taxon>Chara</taxon>
    </lineage>
</organism>
<gene>
    <name evidence="2" type="ORF">CBR_g56708</name>
</gene>
<feature type="compositionally biased region" description="Basic and acidic residues" evidence="1">
    <location>
        <begin position="1134"/>
        <end position="1144"/>
    </location>
</feature>
<feature type="region of interest" description="Disordered" evidence="1">
    <location>
        <begin position="780"/>
        <end position="799"/>
    </location>
</feature>
<dbReference type="Gene3D" id="1.20.910.10">
    <property type="entry name" value="Heme oxygenase-like"/>
    <property type="match status" value="1"/>
</dbReference>
<evidence type="ECO:0000313" key="2">
    <source>
        <dbReference type="EMBL" id="GBG92678.1"/>
    </source>
</evidence>
<feature type="compositionally biased region" description="Low complexity" evidence="1">
    <location>
        <begin position="1010"/>
        <end position="1028"/>
    </location>
</feature>
<reference evidence="2 3" key="1">
    <citation type="journal article" date="2018" name="Cell">
        <title>The Chara Genome: Secondary Complexity and Implications for Plant Terrestrialization.</title>
        <authorList>
            <person name="Nishiyama T."/>
            <person name="Sakayama H."/>
            <person name="Vries J.D."/>
            <person name="Buschmann H."/>
            <person name="Saint-Marcoux D."/>
            <person name="Ullrich K.K."/>
            <person name="Haas F.B."/>
            <person name="Vanderstraeten L."/>
            <person name="Becker D."/>
            <person name="Lang D."/>
            <person name="Vosolsobe S."/>
            <person name="Rombauts S."/>
            <person name="Wilhelmsson P.K.I."/>
            <person name="Janitza P."/>
            <person name="Kern R."/>
            <person name="Heyl A."/>
            <person name="Rumpler F."/>
            <person name="Villalobos L.I.A.C."/>
            <person name="Clay J.M."/>
            <person name="Skokan R."/>
            <person name="Toyoda A."/>
            <person name="Suzuki Y."/>
            <person name="Kagoshima H."/>
            <person name="Schijlen E."/>
            <person name="Tajeshwar N."/>
            <person name="Catarino B."/>
            <person name="Hetherington A.J."/>
            <person name="Saltykova A."/>
            <person name="Bonnot C."/>
            <person name="Breuninger H."/>
            <person name="Symeonidi A."/>
            <person name="Radhakrishnan G.V."/>
            <person name="Van Nieuwerburgh F."/>
            <person name="Deforce D."/>
            <person name="Chang C."/>
            <person name="Karol K.G."/>
            <person name="Hedrich R."/>
            <person name="Ulvskov P."/>
            <person name="Glockner G."/>
            <person name="Delwiche C.F."/>
            <person name="Petrasek J."/>
            <person name="Van de Peer Y."/>
            <person name="Friml J."/>
            <person name="Beilby M."/>
            <person name="Dolan L."/>
            <person name="Kohara Y."/>
            <person name="Sugano S."/>
            <person name="Fujiyama A."/>
            <person name="Delaux P.-M."/>
            <person name="Quint M."/>
            <person name="TheiBen G."/>
            <person name="Hagemann M."/>
            <person name="Harholt J."/>
            <person name="Dunand C."/>
            <person name="Zachgo S."/>
            <person name="Langdale J."/>
            <person name="Maumus F."/>
            <person name="Straeten D.V.D."/>
            <person name="Gould S.B."/>
            <person name="Rensing S.A."/>
        </authorList>
    </citation>
    <scope>NUCLEOTIDE SEQUENCE [LARGE SCALE GENOMIC DNA]</scope>
    <source>
        <strain evidence="2 3">S276</strain>
    </source>
</reference>
<dbReference type="STRING" id="69332.A0A388MDN2"/>
<feature type="region of interest" description="Disordered" evidence="1">
    <location>
        <begin position="1172"/>
        <end position="1203"/>
    </location>
</feature>
<feature type="region of interest" description="Disordered" evidence="1">
    <location>
        <begin position="1474"/>
        <end position="1525"/>
    </location>
</feature>
<accession>A0A388MDN2</accession>
<feature type="region of interest" description="Disordered" evidence="1">
    <location>
        <begin position="1278"/>
        <end position="1319"/>
    </location>
</feature>
<sequence>MFGPCTITASWLERYKDLYAAASDHKYFHLIKTGVVRKEEFEVWLMQHYLFTRMFARFVASLLSKTPKGPEFGEGHGDGIEMEMVLGSIMAMDTEVKFLKVKAEEWELDWSPSSLKSHPSNHKYCITQMANTPNSGTSSEMSTSCNADPLPVCPAQGQNESVADYILRVQTYTAALTLAKERQDAAEADKQRLGAEAAARAQQQAEAAQLATDQLNADSAELLISQQDQWTAVLNGMRYVPVAGAEPTPVQQERQNLADILLNTMRAVIWNSTMGELHSRSTQQLQNNLNRNVKTLAAAVKVADSQLKQMDARIATLEARPSQAAPGCTTDTTKQLNGRIDHVVNLIGDLGAFTGPDTISSTVAAIKTDITKLQTRPDAATKNYKMPQFTISKFDDYNKTDALTWWQGFLTEASCRTVPAKDMLKALYLQLIGGVQAWMNHLAATKQCTIAELHTHITWKEFEQLWFTRFMVRNVVKAAMNEVYTCSQGSMPTRDWTIKWQKIVTTPSFDLSYQRSEFFSRSCAGWRSALGNEYDYTSFQAILDRANLVIQTDDNAANEKQSQPHYVAKQGYQRPAHNNAVIFDETDDLHAAAASSSDGGTVAALPPKRPKRVRKNKATDATTSTGTGQQPWTAYKITKEIYDLCQRHSSSSSGSKGRNRSRRRRSRTPRDRRHKSRSPSSWRRRAESESPRRFSRPLWEQRRNAFPPPGNRAWFTADLKEEIFKLRQEMDKVLKTLEQLTRKTGENQPPPPNKEDIAKKTELNLDPLKSFIDEALKPAETNQGGQNQAGPSAASQKNIEAEDKVERMVSEVQKEVNNLKLLKYDLAAVKGALQKTNEPTRTCTPIVSSSVHPNGYTETTAGLPTSVHGSRSVPSRSMPSRSAPSRSRLGRVIPPHPKRGRTRMARNVTATKSKAKRSINFGVEPMTDTQLLRLHYTDLKVLCKMHDTRYKDKPQAISALRQVPGLIAYKGRDFNRHSDLETQIMPDPDNIRVSNTTGGDTSDDEYESLSTRSSGSDDYDSSGTSSGTEDLLGSVCTFEVPHSSLEQRGLVPLTQIKEKEENAGHLSGEDSDSENEEKGREDEISEEGQVQLKKKGRKRKIKQLSSPHKEVVLINDKDSPMKEAQVESIQPEHGSSDGEVKVGEQTEDLQVEEEKVSMAVGDETEIVSSDPLQKAFGPEPMDVDSSTGDFEMEDASPQPQPDISEDQKIKQLAEWVLHNLKKRFGEATMEFWDNSYVQLVNILTSSHNLKIVLQQGLPEGILWSKASLRILNIVTSLFQPPSSPKEGEPTEEESASMGEGGKKEGGGKEEVGEGEQNQINVIATRGTLLEEGKEVRVEDLGTEEGYEENGMANIAPSQEESSLSQEVLRKEKKVQDPESPTTPCDLVEFCQRWGDEALLDFCNFLQTLVEIPLATSPPEVVEEAESVFTELLKHQKCFMDIAVDIMEDMRSPEKEREWHERLVLEQRERQLELAGHDCYRQHGPNQTEQRDEEEDSSRPKDSETTTSGYAAAEVLAREAAPHHDN</sequence>
<dbReference type="SUPFAM" id="SSF48613">
    <property type="entry name" value="Heme oxygenase-like"/>
    <property type="match status" value="1"/>
</dbReference>